<dbReference type="InterPro" id="IPR001296">
    <property type="entry name" value="Glyco_trans_1"/>
</dbReference>
<dbReference type="PANTHER" id="PTHR12526:SF510">
    <property type="entry name" value="D-INOSITOL 3-PHOSPHATE GLYCOSYLTRANSFERASE"/>
    <property type="match status" value="1"/>
</dbReference>
<keyword evidence="1" id="KW-0328">Glycosyltransferase</keyword>
<keyword evidence="2 5" id="KW-0808">Transferase</keyword>
<dbReference type="CDD" id="cd03801">
    <property type="entry name" value="GT4_PimA-like"/>
    <property type="match status" value="1"/>
</dbReference>
<evidence type="ECO:0000313" key="6">
    <source>
        <dbReference type="Proteomes" id="UP000215086"/>
    </source>
</evidence>
<protein>
    <submittedName>
        <fullName evidence="5">Glycosyltransferase</fullName>
    </submittedName>
</protein>
<dbReference type="Pfam" id="PF00534">
    <property type="entry name" value="Glycos_transf_1"/>
    <property type="match status" value="1"/>
</dbReference>
<evidence type="ECO:0000256" key="1">
    <source>
        <dbReference type="ARBA" id="ARBA00022676"/>
    </source>
</evidence>
<dbReference type="Proteomes" id="UP000215086">
    <property type="component" value="Chromosome"/>
</dbReference>
<organism evidence="5 6">
    <name type="scientific">Thermogutta terrifontis</name>
    <dbReference type="NCBI Taxonomy" id="1331910"/>
    <lineage>
        <taxon>Bacteria</taxon>
        <taxon>Pseudomonadati</taxon>
        <taxon>Planctomycetota</taxon>
        <taxon>Planctomycetia</taxon>
        <taxon>Pirellulales</taxon>
        <taxon>Thermoguttaceae</taxon>
        <taxon>Thermogutta</taxon>
    </lineage>
</organism>
<dbReference type="InterPro" id="IPR028098">
    <property type="entry name" value="Glyco_trans_4-like_N"/>
</dbReference>
<dbReference type="RefSeq" id="WP_168175822.1">
    <property type="nucleotide sequence ID" value="NZ_CP018477.1"/>
</dbReference>
<name>A0A286RG88_9BACT</name>
<proteinExistence type="predicted"/>
<evidence type="ECO:0000256" key="2">
    <source>
        <dbReference type="ARBA" id="ARBA00022679"/>
    </source>
</evidence>
<dbReference type="EMBL" id="CP018477">
    <property type="protein sequence ID" value="ASV74967.1"/>
    <property type="molecule type" value="Genomic_DNA"/>
</dbReference>
<feature type="domain" description="Glycosyltransferase subfamily 4-like N-terminal" evidence="4">
    <location>
        <begin position="14"/>
        <end position="197"/>
    </location>
</feature>
<dbReference type="KEGG" id="ttf:THTE_2365"/>
<dbReference type="SUPFAM" id="SSF53756">
    <property type="entry name" value="UDP-Glycosyltransferase/glycogen phosphorylase"/>
    <property type="match status" value="1"/>
</dbReference>
<dbReference type="Gene3D" id="3.40.50.2000">
    <property type="entry name" value="Glycogen Phosphorylase B"/>
    <property type="match status" value="2"/>
</dbReference>
<gene>
    <name evidence="5" type="ORF">THTE_2365</name>
</gene>
<dbReference type="AlphaFoldDB" id="A0A286RG88"/>
<accession>A0A286RG88</accession>
<evidence type="ECO:0000313" key="5">
    <source>
        <dbReference type="EMBL" id="ASV74967.1"/>
    </source>
</evidence>
<feature type="domain" description="Glycosyl transferase family 1" evidence="3">
    <location>
        <begin position="213"/>
        <end position="367"/>
    </location>
</feature>
<evidence type="ECO:0000259" key="3">
    <source>
        <dbReference type="Pfam" id="PF00534"/>
    </source>
</evidence>
<evidence type="ECO:0000259" key="4">
    <source>
        <dbReference type="Pfam" id="PF13439"/>
    </source>
</evidence>
<dbReference type="Pfam" id="PF13439">
    <property type="entry name" value="Glyco_transf_4"/>
    <property type="match status" value="1"/>
</dbReference>
<dbReference type="GO" id="GO:0016757">
    <property type="term" value="F:glycosyltransferase activity"/>
    <property type="evidence" value="ECO:0007669"/>
    <property type="project" value="UniProtKB-KW"/>
</dbReference>
<dbReference type="PANTHER" id="PTHR12526">
    <property type="entry name" value="GLYCOSYLTRANSFERASE"/>
    <property type="match status" value="1"/>
</dbReference>
<keyword evidence="6" id="KW-1185">Reference proteome</keyword>
<reference evidence="5 6" key="1">
    <citation type="journal article" name="Front. Microbiol.">
        <title>Sugar Metabolism of the First Thermophilic Planctomycete Thermogutta terrifontis: Comparative Genomic and Transcriptomic Approaches.</title>
        <authorList>
            <person name="Elcheninov A.G."/>
            <person name="Menzel P."/>
            <person name="Gudbergsdottir S.R."/>
            <person name="Slesarev A.I."/>
            <person name="Kadnikov V.V."/>
            <person name="Krogh A."/>
            <person name="Bonch-Osmolovskaya E.A."/>
            <person name="Peng X."/>
            <person name="Kublanov I.V."/>
        </authorList>
    </citation>
    <scope>NUCLEOTIDE SEQUENCE [LARGE SCALE GENOMIC DNA]</scope>
    <source>
        <strain evidence="5 6">R1</strain>
    </source>
</reference>
<sequence>MRILHLNEHLNWTGGVETYLLHLIPALESHGLEQYYAFAKGNSSLLPNSFEVPELGHFGKRAEQLGYERVRCILDQIKPDVIHVHRVYNLGALRACLESCPTVVTCHDYLYLCPAGSFFYRRTKTICQRQAGLACFAVTLFKHCLTPKPRYALAYYRRVKTFLQWRERFAKIICPSESVRERLLSAGFPAEKTQTLPYFCPIEPLDEPRPTPPKPTILFVGRIRPIKGYDVFIRALGQLAEVRGILVGDLNGDTSRRINELAKKWDCASRLEVHPWASRGQIPELFKSATIFVFPSVWPETLGIVGLEAMAHGVPVVASDVGGVRQWLRDGVNGALVPPRDATALADAVRRLLNSPESLQRMSQNAIRTIKEGFLLGQHVENLMSLYYQAVNTTAAATIESK</sequence>